<evidence type="ECO:0000256" key="1">
    <source>
        <dbReference type="SAM" id="SignalP"/>
    </source>
</evidence>
<dbReference type="EMBL" id="ADBV01016385">
    <property type="protein sequence ID" value="EJW72342.1"/>
    <property type="molecule type" value="Genomic_DNA"/>
</dbReference>
<evidence type="ECO:0000313" key="3">
    <source>
        <dbReference type="EMBL" id="EJW72342.1"/>
    </source>
</evidence>
<gene>
    <name evidence="3" type="ORF">WUBG_16750</name>
</gene>
<evidence type="ECO:0000313" key="4">
    <source>
        <dbReference type="Proteomes" id="UP000004810"/>
    </source>
</evidence>
<proteinExistence type="predicted"/>
<dbReference type="Pfam" id="PF01683">
    <property type="entry name" value="EB"/>
    <property type="match status" value="1"/>
</dbReference>
<dbReference type="AlphaFoldDB" id="J9E5U0"/>
<feature type="chain" id="PRO_5003821991" description="EB domain-containing protein" evidence="1">
    <location>
        <begin position="22"/>
        <end position="141"/>
    </location>
</feature>
<feature type="signal peptide" evidence="1">
    <location>
        <begin position="1"/>
        <end position="21"/>
    </location>
</feature>
<reference evidence="4" key="1">
    <citation type="submission" date="2012-08" db="EMBL/GenBank/DDBJ databases">
        <title>The Genome Sequence of Wuchereria bancrofti.</title>
        <authorList>
            <person name="Nutman T.B."/>
            <person name="Fink D.L."/>
            <person name="Russ C."/>
            <person name="Young S."/>
            <person name="Zeng Q."/>
            <person name="Koehrsen M."/>
            <person name="Alvarado L."/>
            <person name="Berlin A."/>
            <person name="Chapman S.B."/>
            <person name="Chen Z."/>
            <person name="Freedman E."/>
            <person name="Gellesch M."/>
            <person name="Goldberg J."/>
            <person name="Griggs A."/>
            <person name="Gujja S."/>
            <person name="Heilman E.R."/>
            <person name="Heiman D."/>
            <person name="Hepburn T."/>
            <person name="Howarth C."/>
            <person name="Jen D."/>
            <person name="Larson L."/>
            <person name="Lewis B."/>
            <person name="Mehta T."/>
            <person name="Park D."/>
            <person name="Pearson M."/>
            <person name="Roberts A."/>
            <person name="Saif S."/>
            <person name="Shea T."/>
            <person name="Shenoy N."/>
            <person name="Sisk P."/>
            <person name="Stolte C."/>
            <person name="Sykes S."/>
            <person name="Walk T."/>
            <person name="White J."/>
            <person name="Yandava C."/>
            <person name="Haas B."/>
            <person name="Henn M.R."/>
            <person name="Nusbaum C."/>
            <person name="Birren B."/>
        </authorList>
    </citation>
    <scope>NUCLEOTIDE SEQUENCE [LARGE SCALE GENOMIC DNA]</scope>
    <source>
        <strain evidence="4">NA</strain>
    </source>
</reference>
<accession>J9E5U0</accession>
<keyword evidence="1" id="KW-0732">Signal</keyword>
<comment type="caution">
    <text evidence="3">The sequence shown here is derived from an EMBL/GenBank/DDBJ whole genome shotgun (WGS) entry which is preliminary data.</text>
</comment>
<dbReference type="InterPro" id="IPR006149">
    <property type="entry name" value="EB_dom"/>
</dbReference>
<protein>
    <recommendedName>
        <fullName evidence="2">EB domain-containing protein</fullName>
    </recommendedName>
</protein>
<name>J9E5U0_WUCBA</name>
<organism evidence="3 4">
    <name type="scientific">Wuchereria bancrofti</name>
    <dbReference type="NCBI Taxonomy" id="6293"/>
    <lineage>
        <taxon>Eukaryota</taxon>
        <taxon>Metazoa</taxon>
        <taxon>Ecdysozoa</taxon>
        <taxon>Nematoda</taxon>
        <taxon>Chromadorea</taxon>
        <taxon>Rhabditida</taxon>
        <taxon>Spirurina</taxon>
        <taxon>Spiruromorpha</taxon>
        <taxon>Filarioidea</taxon>
        <taxon>Onchocercidae</taxon>
        <taxon>Wuchereria</taxon>
    </lineage>
</organism>
<feature type="domain" description="EB" evidence="2">
    <location>
        <begin position="24"/>
        <end position="63"/>
    </location>
</feature>
<evidence type="ECO:0000259" key="2">
    <source>
        <dbReference type="Pfam" id="PF01683"/>
    </source>
</evidence>
<dbReference type="Proteomes" id="UP000004810">
    <property type="component" value="Unassembled WGS sequence"/>
</dbReference>
<sequence>MYRNEMILLLCLFLFIKQVYSGFTPCNGKSPLGGTCDWNIDCENKGSICLRGRCRCHPHYAEIVDEKRGNPRCKRLPAKVGQMCTSKCREPLFCRSGQCQCVQRGTTTLINGQCVSSMYIRHVKFTAFIRLNYFLICNRLL</sequence>